<sequence length="1083" mass="115941">MSSKLPHDNAHDGLHHKPDSEISNKLANAVTPESEYLFVRRPVLAAVISMVITLLGLFAMQSLPVSRYPQITPPAVQVTAFYPGASAADVATAVAAPIEQQLSSLNGLLYYKSSNTSDGTMSMSIYFDISRNQDLAAVDVQNAVGVATPQLPAAVRQTGVTITKANSDILALVAITSDDPRYDASYLSNYAKIYVENEIKRIPGVGDSRVFGNLDFAMLISMNPERMAQLGITVEDVQQAVSAQNATKPGGRLGREPSPMGTQLTIPVVTTGRLTQPSEFGEIIVRARPDGSLVRVKDIAEVTMGSRGYDAKARVNGKPTANLLVFGRPGANNLEVKNAIVKRMQELAPTFPPGVRYEIPFDTTPFITESIKEVVKTLFEAMLLVTLVVFLFLKSWRATLIPVLAVPVSIIGTFLGLQALGFTINTLTLFGLVLAIGIVVDDAIVVIENVERIMEQDHVSPRVATNRAMKQVGGALVAIVLVLCAVFIPVAFVGGITGAMYKQFAATIVISVVISGLVALTLTPALCATLLRHKTYEEEGKFFQAFDRGFARLTRKYVSGATGVIDRPRTWVAGFAVILVLIGVLYKAVPGGFLPNEDKGYFAVSIQLPDAASLQRTSDVVTEVNRIVRDDPMVRGTVALEGFALLTGSNLTNVATMFVTLKPWGERTGKDESLEAVLARINKKLGGLKEAVVFGFNLPEIPGLGITSGLELNLQQRSGDDVQAFAREVQSFVNDGKKIPSLQNVATNFRAEVPQLFVTVDEAAAQARGVNTSQVFATLQTMLSNLYINDFNIYGRPYRVQAEAQAQFRQTPEDIGRYFVRSNTGAMVPLSAVTESDMRGAPSLLTRFNGFPAALVTAAATLGASSGEGLDAVEKLVADKYAAQGIGYAYSGQSFQERESAGSNNLVLVLGLVLVFLVLAAQYESWSIPFAVLLGIPFGIVGALFGVWLRGSPSDVYLQVGLFTVVGLAAKNAILIVEFATSLRAQGYSIRDAAIEAARERFRPILMTSFAFILGVLPLVIAGGAGAGSRRSLGTGVFAGMLVATLVGIFFIPLFFALIRRFTERGVAGTTPVASGTKAEVVS</sequence>
<evidence type="ECO:0000256" key="5">
    <source>
        <dbReference type="ARBA" id="ARBA00022519"/>
    </source>
</evidence>
<dbReference type="InterPro" id="IPR004764">
    <property type="entry name" value="MdtF-like"/>
</dbReference>
<feature type="transmembrane region" description="Helical" evidence="10">
    <location>
        <begin position="1037"/>
        <end position="1059"/>
    </location>
</feature>
<dbReference type="PRINTS" id="PR00702">
    <property type="entry name" value="ACRIFLAVINRP"/>
</dbReference>
<dbReference type="GO" id="GO:0005886">
    <property type="term" value="C:plasma membrane"/>
    <property type="evidence" value="ECO:0007669"/>
    <property type="project" value="UniProtKB-SubCell"/>
</dbReference>
<feature type="transmembrane region" description="Helical" evidence="10">
    <location>
        <begin position="400"/>
        <end position="421"/>
    </location>
</feature>
<dbReference type="Proteomes" id="UP000264071">
    <property type="component" value="Unassembled WGS sequence"/>
</dbReference>
<comment type="similarity">
    <text evidence="2">Belongs to the resistance-nodulation-cell division (RND) (TC 2.A.6) family.</text>
</comment>
<evidence type="ECO:0000256" key="9">
    <source>
        <dbReference type="SAM" id="MobiDB-lite"/>
    </source>
</evidence>
<organism evidence="11 12">
    <name type="scientific">Gemmatimonas aurantiaca</name>
    <dbReference type="NCBI Taxonomy" id="173480"/>
    <lineage>
        <taxon>Bacteria</taxon>
        <taxon>Pseudomonadati</taxon>
        <taxon>Gemmatimonadota</taxon>
        <taxon>Gemmatimonadia</taxon>
        <taxon>Gemmatimonadales</taxon>
        <taxon>Gemmatimonadaceae</taxon>
        <taxon>Gemmatimonas</taxon>
    </lineage>
</organism>
<comment type="subcellular location">
    <subcellularLocation>
        <location evidence="1">Cell inner membrane</location>
        <topology evidence="1">Multi-pass membrane protein</topology>
    </subcellularLocation>
</comment>
<proteinExistence type="inferred from homology"/>
<feature type="transmembrane region" description="Helical" evidence="10">
    <location>
        <begin position="504"/>
        <end position="531"/>
    </location>
</feature>
<feature type="transmembrane region" description="Helical" evidence="10">
    <location>
        <begin position="956"/>
        <end position="983"/>
    </location>
</feature>
<dbReference type="PANTHER" id="PTHR32063:SF24">
    <property type="entry name" value="CATION EFFLUX SYSTEM (ACRB_ACRD_ACRF FAMILY)"/>
    <property type="match status" value="1"/>
</dbReference>
<feature type="transmembrane region" description="Helical" evidence="10">
    <location>
        <begin position="427"/>
        <end position="447"/>
    </location>
</feature>
<evidence type="ECO:0000256" key="8">
    <source>
        <dbReference type="ARBA" id="ARBA00023136"/>
    </source>
</evidence>
<feature type="transmembrane region" description="Helical" evidence="10">
    <location>
        <begin position="43"/>
        <end position="63"/>
    </location>
</feature>
<dbReference type="FunFam" id="1.20.1640.10:FF:000001">
    <property type="entry name" value="Efflux pump membrane transporter"/>
    <property type="match status" value="1"/>
</dbReference>
<evidence type="ECO:0000256" key="6">
    <source>
        <dbReference type="ARBA" id="ARBA00022692"/>
    </source>
</evidence>
<keyword evidence="6 10" id="KW-0812">Transmembrane</keyword>
<dbReference type="NCBIfam" id="NF000282">
    <property type="entry name" value="RND_permease_1"/>
    <property type="match status" value="1"/>
</dbReference>
<keyword evidence="8 10" id="KW-0472">Membrane</keyword>
<protein>
    <submittedName>
        <fullName evidence="11">Hydrophobe/amphiphile efflux-1 family RND transporter</fullName>
    </submittedName>
</protein>
<dbReference type="Gene3D" id="3.30.70.1320">
    <property type="entry name" value="Multidrug efflux transporter AcrB pore domain like"/>
    <property type="match status" value="1"/>
</dbReference>
<dbReference type="Gene3D" id="3.30.70.1440">
    <property type="entry name" value="Multidrug efflux transporter AcrB pore domain"/>
    <property type="match status" value="1"/>
</dbReference>
<keyword evidence="5" id="KW-0997">Cell inner membrane</keyword>
<evidence type="ECO:0000256" key="10">
    <source>
        <dbReference type="SAM" id="Phobius"/>
    </source>
</evidence>
<evidence type="ECO:0000256" key="4">
    <source>
        <dbReference type="ARBA" id="ARBA00022475"/>
    </source>
</evidence>
<dbReference type="SUPFAM" id="SSF82714">
    <property type="entry name" value="Multidrug efflux transporter AcrB TolC docking domain, DN and DC subdomains"/>
    <property type="match status" value="2"/>
</dbReference>
<dbReference type="Gene3D" id="1.20.1640.10">
    <property type="entry name" value="Multidrug efflux transporter AcrB transmembrane domain"/>
    <property type="match status" value="2"/>
</dbReference>
<gene>
    <name evidence="11" type="ORF">DGD08_12220</name>
</gene>
<reference evidence="11 12" key="1">
    <citation type="journal article" date="2018" name="Nat. Biotechnol.">
        <title>A standardized bacterial taxonomy based on genome phylogeny substantially revises the tree of life.</title>
        <authorList>
            <person name="Parks D.H."/>
            <person name="Chuvochina M."/>
            <person name="Waite D.W."/>
            <person name="Rinke C."/>
            <person name="Skarshewski A."/>
            <person name="Chaumeil P.A."/>
            <person name="Hugenholtz P."/>
        </authorList>
    </citation>
    <scope>NUCLEOTIDE SEQUENCE [LARGE SCALE GENOMIC DNA]</scope>
    <source>
        <strain evidence="11">UBA8844</strain>
    </source>
</reference>
<feature type="transmembrane region" description="Helical" evidence="10">
    <location>
        <begin position="472"/>
        <end position="492"/>
    </location>
</feature>
<name>A0A3D4VA09_9BACT</name>
<comment type="caution">
    <text evidence="11">The sequence shown here is derived from an EMBL/GenBank/DDBJ whole genome shotgun (WGS) entry which is preliminary data.</text>
</comment>
<feature type="region of interest" description="Disordered" evidence="9">
    <location>
        <begin position="243"/>
        <end position="262"/>
    </location>
</feature>
<dbReference type="PANTHER" id="PTHR32063">
    <property type="match status" value="1"/>
</dbReference>
<dbReference type="InterPro" id="IPR001036">
    <property type="entry name" value="Acrflvin-R"/>
</dbReference>
<dbReference type="Pfam" id="PF00873">
    <property type="entry name" value="ACR_tran"/>
    <property type="match status" value="1"/>
</dbReference>
<dbReference type="GO" id="GO:0015562">
    <property type="term" value="F:efflux transmembrane transporter activity"/>
    <property type="evidence" value="ECO:0007669"/>
    <property type="project" value="InterPro"/>
</dbReference>
<feature type="region of interest" description="Disordered" evidence="9">
    <location>
        <begin position="1"/>
        <end position="20"/>
    </location>
</feature>
<evidence type="ECO:0000256" key="3">
    <source>
        <dbReference type="ARBA" id="ARBA00022448"/>
    </source>
</evidence>
<feature type="transmembrane region" description="Helical" evidence="10">
    <location>
        <begin position="1004"/>
        <end position="1025"/>
    </location>
</feature>
<evidence type="ECO:0000256" key="1">
    <source>
        <dbReference type="ARBA" id="ARBA00004429"/>
    </source>
</evidence>
<evidence type="ECO:0000256" key="7">
    <source>
        <dbReference type="ARBA" id="ARBA00022989"/>
    </source>
</evidence>
<dbReference type="GO" id="GO:0042910">
    <property type="term" value="F:xenobiotic transmembrane transporter activity"/>
    <property type="evidence" value="ECO:0007669"/>
    <property type="project" value="TreeGrafter"/>
</dbReference>
<dbReference type="AlphaFoldDB" id="A0A3D4VA09"/>
<dbReference type="GO" id="GO:0009636">
    <property type="term" value="P:response to toxic substance"/>
    <property type="evidence" value="ECO:0007669"/>
    <property type="project" value="UniProtKB-ARBA"/>
</dbReference>
<keyword evidence="3" id="KW-0813">Transport</keyword>
<evidence type="ECO:0000313" key="11">
    <source>
        <dbReference type="EMBL" id="HCT57960.1"/>
    </source>
</evidence>
<accession>A0A3D4VA09</accession>
<evidence type="ECO:0000256" key="2">
    <source>
        <dbReference type="ARBA" id="ARBA00010942"/>
    </source>
</evidence>
<dbReference type="Gene3D" id="3.30.70.1430">
    <property type="entry name" value="Multidrug efflux transporter AcrB pore domain"/>
    <property type="match status" value="2"/>
</dbReference>
<evidence type="ECO:0000313" key="12">
    <source>
        <dbReference type="Proteomes" id="UP000264071"/>
    </source>
</evidence>
<feature type="transmembrane region" description="Helical" evidence="10">
    <location>
        <begin position="571"/>
        <end position="589"/>
    </location>
</feature>
<feature type="transmembrane region" description="Helical" evidence="10">
    <location>
        <begin position="930"/>
        <end position="950"/>
    </location>
</feature>
<dbReference type="NCBIfam" id="TIGR00915">
    <property type="entry name" value="2A0602"/>
    <property type="match status" value="1"/>
</dbReference>
<dbReference type="Gene3D" id="3.30.2090.10">
    <property type="entry name" value="Multidrug efflux transporter AcrB TolC docking domain, DN and DC subdomains"/>
    <property type="match status" value="2"/>
</dbReference>
<dbReference type="InterPro" id="IPR027463">
    <property type="entry name" value="AcrB_DN_DC_subdom"/>
</dbReference>
<dbReference type="SUPFAM" id="SSF82693">
    <property type="entry name" value="Multidrug efflux transporter AcrB pore domain, PN1, PN2, PC1 and PC2 subdomains"/>
    <property type="match status" value="4"/>
</dbReference>
<keyword evidence="7 10" id="KW-1133">Transmembrane helix</keyword>
<dbReference type="SUPFAM" id="SSF82866">
    <property type="entry name" value="Multidrug efflux transporter AcrB transmembrane domain"/>
    <property type="match status" value="2"/>
</dbReference>
<keyword evidence="4" id="KW-1003">Cell membrane</keyword>
<dbReference type="EMBL" id="DPIY01000010">
    <property type="protein sequence ID" value="HCT57960.1"/>
    <property type="molecule type" value="Genomic_DNA"/>
</dbReference>
<feature type="transmembrane region" description="Helical" evidence="10">
    <location>
        <begin position="374"/>
        <end position="393"/>
    </location>
</feature>
<feature type="transmembrane region" description="Helical" evidence="10">
    <location>
        <begin position="906"/>
        <end position="923"/>
    </location>
</feature>